<comment type="subcellular location">
    <subcellularLocation>
        <location evidence="1 5">Membrane</location>
        <topology evidence="1 5">Multi-pass membrane protein</topology>
    </subcellularLocation>
</comment>
<feature type="transmembrane region" description="Helical" evidence="5">
    <location>
        <begin position="20"/>
        <end position="46"/>
    </location>
</feature>
<dbReference type="GO" id="GO:0005375">
    <property type="term" value="F:copper ion transmembrane transporter activity"/>
    <property type="evidence" value="ECO:0007669"/>
    <property type="project" value="UniProtKB-UniRule"/>
</dbReference>
<name>A0A9J6CDQ9_POLVA</name>
<evidence type="ECO:0000256" key="5">
    <source>
        <dbReference type="RuleBase" id="RU367022"/>
    </source>
</evidence>
<evidence type="ECO:0000256" key="6">
    <source>
        <dbReference type="SAM" id="MobiDB-lite"/>
    </source>
</evidence>
<evidence type="ECO:0000313" key="7">
    <source>
        <dbReference type="EMBL" id="KAG5680313.1"/>
    </source>
</evidence>
<dbReference type="PANTHER" id="PTHR12483">
    <property type="entry name" value="SOLUTE CARRIER FAMILY 31 COPPER TRANSPORTERS"/>
    <property type="match status" value="1"/>
</dbReference>
<comment type="caution">
    <text evidence="7">The sequence shown here is derived from an EMBL/GenBank/DDBJ whole genome shotgun (WGS) entry which is preliminary data.</text>
</comment>
<keyword evidence="5" id="KW-0406">Ion transport</keyword>
<dbReference type="InterPro" id="IPR007274">
    <property type="entry name" value="Cop_transporter"/>
</dbReference>
<evidence type="ECO:0000256" key="2">
    <source>
        <dbReference type="ARBA" id="ARBA00022692"/>
    </source>
</evidence>
<evidence type="ECO:0000256" key="1">
    <source>
        <dbReference type="ARBA" id="ARBA00004141"/>
    </source>
</evidence>
<dbReference type="PANTHER" id="PTHR12483:SF27">
    <property type="entry name" value="COPPER TRANSPORT PROTEIN CTR1"/>
    <property type="match status" value="1"/>
</dbReference>
<keyword evidence="8" id="KW-1185">Reference proteome</keyword>
<keyword evidence="5" id="KW-0813">Transport</keyword>
<dbReference type="Proteomes" id="UP001107558">
    <property type="component" value="Chromosome 1"/>
</dbReference>
<sequence length="220" mass="24269">MHMHMNFWWGTDVGDFFIKGFTINGATAVTALCVVLFLLSVLSEALKVHRASSRSKAAREQRRSVNSENTTLLSANGNNRQPLLTEIIKGLKDVSIFAFHNILSYGLMLAVMMYNGYFFIAVALGSFVGHLLFGHKSMKINMENLQAIHTKIVCSTRCADSEEPCTSGTTPIISHCPTIVGESSQSGVTVMQQRMQKSNSEDSNDSETSIINEKNNECHT</sequence>
<comment type="similarity">
    <text evidence="5">Belongs to the copper transporter (Ctr) (TC 1.A.56) family. SLC31A subfamily.</text>
</comment>
<evidence type="ECO:0000313" key="8">
    <source>
        <dbReference type="Proteomes" id="UP001107558"/>
    </source>
</evidence>
<proteinExistence type="inferred from homology"/>
<evidence type="ECO:0000256" key="4">
    <source>
        <dbReference type="ARBA" id="ARBA00023136"/>
    </source>
</evidence>
<evidence type="ECO:0000256" key="3">
    <source>
        <dbReference type="ARBA" id="ARBA00022989"/>
    </source>
</evidence>
<dbReference type="OrthoDB" id="73901at2759"/>
<feature type="region of interest" description="Disordered" evidence="6">
    <location>
        <begin position="192"/>
        <end position="220"/>
    </location>
</feature>
<gene>
    <name evidence="7" type="ORF">PVAND_009826</name>
</gene>
<keyword evidence="4 5" id="KW-0472">Membrane</keyword>
<keyword evidence="5" id="KW-0187">Copper transport</keyword>
<keyword evidence="5" id="KW-0186">Copper</keyword>
<dbReference type="GO" id="GO:0005886">
    <property type="term" value="C:plasma membrane"/>
    <property type="evidence" value="ECO:0007669"/>
    <property type="project" value="TreeGrafter"/>
</dbReference>
<accession>A0A9J6CDQ9</accession>
<keyword evidence="2 5" id="KW-0812">Transmembrane</keyword>
<protein>
    <recommendedName>
        <fullName evidence="5">Copper transport protein</fullName>
    </recommendedName>
</protein>
<reference evidence="7" key="1">
    <citation type="submission" date="2021-03" db="EMBL/GenBank/DDBJ databases">
        <title>Chromosome level genome of the anhydrobiotic midge Polypedilum vanderplanki.</title>
        <authorList>
            <person name="Yoshida Y."/>
            <person name="Kikawada T."/>
            <person name="Gusev O."/>
        </authorList>
    </citation>
    <scope>NUCLEOTIDE SEQUENCE</scope>
    <source>
        <strain evidence="7">NIAS01</strain>
        <tissue evidence="7">Whole body or cell culture</tissue>
    </source>
</reference>
<organism evidence="7 8">
    <name type="scientific">Polypedilum vanderplanki</name>
    <name type="common">Sleeping chironomid midge</name>
    <dbReference type="NCBI Taxonomy" id="319348"/>
    <lineage>
        <taxon>Eukaryota</taxon>
        <taxon>Metazoa</taxon>
        <taxon>Ecdysozoa</taxon>
        <taxon>Arthropoda</taxon>
        <taxon>Hexapoda</taxon>
        <taxon>Insecta</taxon>
        <taxon>Pterygota</taxon>
        <taxon>Neoptera</taxon>
        <taxon>Endopterygota</taxon>
        <taxon>Diptera</taxon>
        <taxon>Nematocera</taxon>
        <taxon>Chironomoidea</taxon>
        <taxon>Chironomidae</taxon>
        <taxon>Chironominae</taxon>
        <taxon>Polypedilum</taxon>
        <taxon>Polypedilum</taxon>
    </lineage>
</organism>
<dbReference type="Pfam" id="PF04145">
    <property type="entry name" value="Ctr"/>
    <property type="match status" value="1"/>
</dbReference>
<keyword evidence="3 5" id="KW-1133">Transmembrane helix</keyword>
<dbReference type="EMBL" id="JADBJN010000001">
    <property type="protein sequence ID" value="KAG5680313.1"/>
    <property type="molecule type" value="Genomic_DNA"/>
</dbReference>
<dbReference type="AlphaFoldDB" id="A0A9J6CDQ9"/>